<evidence type="ECO:0000256" key="1">
    <source>
        <dbReference type="SAM" id="SignalP"/>
    </source>
</evidence>
<evidence type="ECO:0000313" key="2">
    <source>
        <dbReference type="EMBL" id="MFD2892202.1"/>
    </source>
</evidence>
<accession>A0ABW5YMR3</accession>
<reference evidence="3" key="1">
    <citation type="journal article" date="2019" name="Int. J. Syst. Evol. Microbiol.">
        <title>The Global Catalogue of Microorganisms (GCM) 10K type strain sequencing project: providing services to taxonomists for standard genome sequencing and annotation.</title>
        <authorList>
            <consortium name="The Broad Institute Genomics Platform"/>
            <consortium name="The Broad Institute Genome Sequencing Center for Infectious Disease"/>
            <person name="Wu L."/>
            <person name="Ma J."/>
        </authorList>
    </citation>
    <scope>NUCLEOTIDE SEQUENCE [LARGE SCALE GENOMIC DNA]</scope>
    <source>
        <strain evidence="3">KCTC 22671</strain>
    </source>
</reference>
<sequence length="319" mass="36596">MKKYTFLFLLLNVIALKVHAQELMIPAQTQYLADNPFLISPSFAGIGDNARVRLNGLAQWVGIKDAPLNQSLAGDFRIADRSGVGVYFYNDKNGNTRQYGAKFSFAQHLILDYNTEQYLSLGLSFNMNHFRIQTENFTSQNDPSVDDNRATDNYNFDIGFLYRYKDFYFSASAVNFLKKDLDKFNAIEPDLLLNYQFYLGTILRTGNKDYELEPSALVQYFSSDGRSTTDLNLKFRYLSFEDYYWMGVTARFLNEQSFNPVTVGPMVGLKKSNFYVAYSYQVTTNEIIGYNSGTHMITIGLDFLQNLSNCPCTQNRIVY</sequence>
<feature type="chain" id="PRO_5045851934" evidence="1">
    <location>
        <begin position="21"/>
        <end position="319"/>
    </location>
</feature>
<proteinExistence type="predicted"/>
<protein>
    <submittedName>
        <fullName evidence="2">Type IX secretion system membrane protein PorP/SprF</fullName>
    </submittedName>
</protein>
<dbReference type="Proteomes" id="UP001597534">
    <property type="component" value="Unassembled WGS sequence"/>
</dbReference>
<gene>
    <name evidence="2" type="ORF">ACFS5J_09280</name>
</gene>
<feature type="signal peptide" evidence="1">
    <location>
        <begin position="1"/>
        <end position="20"/>
    </location>
</feature>
<keyword evidence="1" id="KW-0732">Signal</keyword>
<keyword evidence="3" id="KW-1185">Reference proteome</keyword>
<evidence type="ECO:0000313" key="3">
    <source>
        <dbReference type="Proteomes" id="UP001597534"/>
    </source>
</evidence>
<dbReference type="NCBIfam" id="TIGR03519">
    <property type="entry name" value="T9SS_PorP_fam"/>
    <property type="match status" value="1"/>
</dbReference>
<organism evidence="2 3">
    <name type="scientific">Flavobacterium chuncheonense</name>
    <dbReference type="NCBI Taxonomy" id="2026653"/>
    <lineage>
        <taxon>Bacteria</taxon>
        <taxon>Pseudomonadati</taxon>
        <taxon>Bacteroidota</taxon>
        <taxon>Flavobacteriia</taxon>
        <taxon>Flavobacteriales</taxon>
        <taxon>Flavobacteriaceae</taxon>
        <taxon>Flavobacterium</taxon>
    </lineage>
</organism>
<dbReference type="Pfam" id="PF11751">
    <property type="entry name" value="PorP_SprF"/>
    <property type="match status" value="1"/>
</dbReference>
<name>A0ABW5YMR3_9FLAO</name>
<dbReference type="InterPro" id="IPR019861">
    <property type="entry name" value="PorP/SprF_Bacteroidetes"/>
</dbReference>
<comment type="caution">
    <text evidence="2">The sequence shown here is derived from an EMBL/GenBank/DDBJ whole genome shotgun (WGS) entry which is preliminary data.</text>
</comment>
<dbReference type="RefSeq" id="WP_379811840.1">
    <property type="nucleotide sequence ID" value="NZ_JBHUPC010000013.1"/>
</dbReference>
<dbReference type="EMBL" id="JBHUPC010000013">
    <property type="protein sequence ID" value="MFD2892202.1"/>
    <property type="molecule type" value="Genomic_DNA"/>
</dbReference>